<protein>
    <submittedName>
        <fullName evidence="2">DUF3137 domain-containing protein</fullName>
    </submittedName>
</protein>
<proteinExistence type="predicted"/>
<gene>
    <name evidence="2" type="ORF">ACFOWX_04210</name>
</gene>
<comment type="caution">
    <text evidence="2">The sequence shown here is derived from an EMBL/GenBank/DDBJ whole genome shotgun (WGS) entry which is preliminary data.</text>
</comment>
<keyword evidence="1" id="KW-0472">Membrane</keyword>
<keyword evidence="1" id="KW-0812">Transmembrane</keyword>
<reference evidence="3" key="1">
    <citation type="journal article" date="2019" name="Int. J. Syst. Evol. Microbiol.">
        <title>The Global Catalogue of Microorganisms (GCM) 10K type strain sequencing project: providing services to taxonomists for standard genome sequencing and annotation.</title>
        <authorList>
            <consortium name="The Broad Institute Genomics Platform"/>
            <consortium name="The Broad Institute Genome Sequencing Center for Infectious Disease"/>
            <person name="Wu L."/>
            <person name="Ma J."/>
        </authorList>
    </citation>
    <scope>NUCLEOTIDE SEQUENCE [LARGE SCALE GENOMIC DNA]</scope>
    <source>
        <strain evidence="3">CECT 8531</strain>
    </source>
</reference>
<dbReference type="RefSeq" id="WP_381421636.1">
    <property type="nucleotide sequence ID" value="NZ_JBHSDH010000013.1"/>
</dbReference>
<dbReference type="EMBL" id="JBHSDH010000013">
    <property type="protein sequence ID" value="MFC4291614.1"/>
    <property type="molecule type" value="Genomic_DNA"/>
</dbReference>
<feature type="transmembrane region" description="Helical" evidence="1">
    <location>
        <begin position="36"/>
        <end position="53"/>
    </location>
</feature>
<sequence length="308" mass="34713">MIELPDVDSLFDGGLGEWLEGQKAARARTAAKLFKIRIWGVAAAAIVGTIALVMGWGTFGYFAAGIIGFGFFAYGQHIQQQMVNILKQEMNGSLAKALDINYSVDAFPGQEFKTARTYRLLPSHDDSYFQDQWHGSISGTDFLLYETRLTEEQGSGKDKQTVTVFSGIVLRLQFARSFLGTTLVRRDGFKFTLFGDNKNYGGEKLERIKMVHPDFEDTFDVYGNDQVESRYLVHPEYCERLLAIEREFDGSKMTALFKEGDIILVMKTNDMFESASLDPAQDRERLGKTISQFATIAALVKKLNERPR</sequence>
<feature type="transmembrane region" description="Helical" evidence="1">
    <location>
        <begin position="59"/>
        <end position="75"/>
    </location>
</feature>
<organism evidence="2 3">
    <name type="scientific">Sphingorhabdus arenilitoris</name>
    <dbReference type="NCBI Taxonomy" id="1490041"/>
    <lineage>
        <taxon>Bacteria</taxon>
        <taxon>Pseudomonadati</taxon>
        <taxon>Pseudomonadota</taxon>
        <taxon>Alphaproteobacteria</taxon>
        <taxon>Sphingomonadales</taxon>
        <taxon>Sphingomonadaceae</taxon>
        <taxon>Sphingorhabdus</taxon>
    </lineage>
</organism>
<keyword evidence="3" id="KW-1185">Reference proteome</keyword>
<name>A0ABV8RF96_9SPHN</name>
<keyword evidence="1" id="KW-1133">Transmembrane helix</keyword>
<dbReference type="InterPro" id="IPR021484">
    <property type="entry name" value="DUF3137"/>
</dbReference>
<evidence type="ECO:0000256" key="1">
    <source>
        <dbReference type="SAM" id="Phobius"/>
    </source>
</evidence>
<accession>A0ABV8RF96</accession>
<dbReference type="Pfam" id="PF11335">
    <property type="entry name" value="DUF3137"/>
    <property type="match status" value="1"/>
</dbReference>
<evidence type="ECO:0000313" key="2">
    <source>
        <dbReference type="EMBL" id="MFC4291614.1"/>
    </source>
</evidence>
<evidence type="ECO:0000313" key="3">
    <source>
        <dbReference type="Proteomes" id="UP001595887"/>
    </source>
</evidence>
<dbReference type="Proteomes" id="UP001595887">
    <property type="component" value="Unassembled WGS sequence"/>
</dbReference>